<protein>
    <submittedName>
        <fullName evidence="2">Uncharacterized protein</fullName>
    </submittedName>
</protein>
<evidence type="ECO:0000313" key="3">
    <source>
        <dbReference type="Proteomes" id="UP000607653"/>
    </source>
</evidence>
<comment type="caution">
    <text evidence="2">The sequence shown here is derived from an EMBL/GenBank/DDBJ whole genome shotgun (WGS) entry which is preliminary data.</text>
</comment>
<keyword evidence="1" id="KW-1133">Transmembrane helix</keyword>
<dbReference type="EMBL" id="DUZY01000002">
    <property type="protein sequence ID" value="DAD27925.1"/>
    <property type="molecule type" value="Genomic_DNA"/>
</dbReference>
<gene>
    <name evidence="2" type="ORF">HUJ06_029393</name>
</gene>
<keyword evidence="1" id="KW-0812">Transmembrane</keyword>
<evidence type="ECO:0000313" key="2">
    <source>
        <dbReference type="EMBL" id="DAD27925.1"/>
    </source>
</evidence>
<evidence type="ECO:0000256" key="1">
    <source>
        <dbReference type="SAM" id="Phobius"/>
    </source>
</evidence>
<accession>A0A822YAA4</accession>
<feature type="transmembrane region" description="Helical" evidence="1">
    <location>
        <begin position="44"/>
        <end position="66"/>
    </location>
</feature>
<dbReference type="Proteomes" id="UP000607653">
    <property type="component" value="Unassembled WGS sequence"/>
</dbReference>
<keyword evidence="1" id="KW-0472">Membrane</keyword>
<dbReference type="AlphaFoldDB" id="A0A822YAA4"/>
<feature type="transmembrane region" description="Helical" evidence="1">
    <location>
        <begin position="12"/>
        <end position="32"/>
    </location>
</feature>
<organism evidence="2 3">
    <name type="scientific">Nelumbo nucifera</name>
    <name type="common">Sacred lotus</name>
    <dbReference type="NCBI Taxonomy" id="4432"/>
    <lineage>
        <taxon>Eukaryota</taxon>
        <taxon>Viridiplantae</taxon>
        <taxon>Streptophyta</taxon>
        <taxon>Embryophyta</taxon>
        <taxon>Tracheophyta</taxon>
        <taxon>Spermatophyta</taxon>
        <taxon>Magnoliopsida</taxon>
        <taxon>Proteales</taxon>
        <taxon>Nelumbonaceae</taxon>
        <taxon>Nelumbo</taxon>
    </lineage>
</organism>
<keyword evidence="3" id="KW-1185">Reference proteome</keyword>
<proteinExistence type="predicted"/>
<sequence length="70" mass="7723">MGACVEMGVTGHVSHIYCFNFETSVLLIFNILSLHAVSSRNYECVAAAILLVDIHLMCQNLFIYGLDMGL</sequence>
<reference evidence="2 3" key="1">
    <citation type="journal article" date="2020" name="Mol. Biol. Evol.">
        <title>Distinct Expression and Methylation Patterns for Genes with Different Fates following a Single Whole-Genome Duplication in Flowering Plants.</title>
        <authorList>
            <person name="Shi T."/>
            <person name="Rahmani R.S."/>
            <person name="Gugger P.F."/>
            <person name="Wang M."/>
            <person name="Li H."/>
            <person name="Zhang Y."/>
            <person name="Li Z."/>
            <person name="Wang Q."/>
            <person name="Van de Peer Y."/>
            <person name="Marchal K."/>
            <person name="Chen J."/>
        </authorList>
    </citation>
    <scope>NUCLEOTIDE SEQUENCE [LARGE SCALE GENOMIC DNA]</scope>
    <source>
        <tissue evidence="2">Leaf</tissue>
    </source>
</reference>
<name>A0A822YAA4_NELNU</name>